<name>A0ABM0MM96_SACKO</name>
<dbReference type="InterPro" id="IPR031160">
    <property type="entry name" value="F_BAR_dom"/>
</dbReference>
<dbReference type="Gene3D" id="1.20.1270.60">
    <property type="entry name" value="Arfaptin homology (AH) domain/BAR domain"/>
    <property type="match status" value="1"/>
</dbReference>
<keyword evidence="4" id="KW-1185">Reference proteome</keyword>
<keyword evidence="1 2" id="KW-0175">Coiled coil</keyword>
<evidence type="ECO:0000256" key="2">
    <source>
        <dbReference type="SAM" id="Coils"/>
    </source>
</evidence>
<sequence>MAAKPHDPHYAVNPGGNMMAFGKELQSKASHDALLKLCDQEIRLLETMKKCITLRIKCDRDYTTSLAGFSTLGSRLDGMSIYDGQVYQAWSTVLKETDNICQKMKKSVEDLNENVLNKLNNLIREKIEMKRRYVQERIQVDTDYLKSYTATEKIPSN</sequence>
<organism evidence="4 5">
    <name type="scientific">Saccoglossus kowalevskii</name>
    <name type="common">Acorn worm</name>
    <dbReference type="NCBI Taxonomy" id="10224"/>
    <lineage>
        <taxon>Eukaryota</taxon>
        <taxon>Metazoa</taxon>
        <taxon>Hemichordata</taxon>
        <taxon>Enteropneusta</taxon>
        <taxon>Harrimaniidae</taxon>
        <taxon>Saccoglossus</taxon>
    </lineage>
</organism>
<gene>
    <name evidence="5" type="primary">LOC102808392</name>
</gene>
<proteinExistence type="predicted"/>
<dbReference type="GeneID" id="102808392"/>
<feature type="coiled-coil region" evidence="2">
    <location>
        <begin position="94"/>
        <end position="139"/>
    </location>
</feature>
<evidence type="ECO:0000313" key="5">
    <source>
        <dbReference type="RefSeq" id="XP_006821137.1"/>
    </source>
</evidence>
<protein>
    <submittedName>
        <fullName evidence="5">Tyrosine-protein kinase Fer-like</fullName>
    </submittedName>
</protein>
<reference evidence="5" key="1">
    <citation type="submission" date="2025-08" db="UniProtKB">
        <authorList>
            <consortium name="RefSeq"/>
        </authorList>
    </citation>
    <scope>IDENTIFICATION</scope>
    <source>
        <tissue evidence="5">Testes</tissue>
    </source>
</reference>
<evidence type="ECO:0000259" key="3">
    <source>
        <dbReference type="PROSITE" id="PS51741"/>
    </source>
</evidence>
<feature type="domain" description="F-BAR" evidence="3">
    <location>
        <begin position="19"/>
        <end position="157"/>
    </location>
</feature>
<dbReference type="RefSeq" id="XP_006821137.1">
    <property type="nucleotide sequence ID" value="XM_006821074.1"/>
</dbReference>
<dbReference type="SMART" id="SM00055">
    <property type="entry name" value="FCH"/>
    <property type="match status" value="1"/>
</dbReference>
<dbReference type="PROSITE" id="PS51741">
    <property type="entry name" value="F_BAR"/>
    <property type="match status" value="1"/>
</dbReference>
<dbReference type="SUPFAM" id="SSF103657">
    <property type="entry name" value="BAR/IMD domain-like"/>
    <property type="match status" value="1"/>
</dbReference>
<evidence type="ECO:0000313" key="4">
    <source>
        <dbReference type="Proteomes" id="UP000694865"/>
    </source>
</evidence>
<evidence type="ECO:0000256" key="1">
    <source>
        <dbReference type="PROSITE-ProRule" id="PRU01077"/>
    </source>
</evidence>
<accession>A0ABM0MM96</accession>
<dbReference type="InterPro" id="IPR027267">
    <property type="entry name" value="AH/BAR_dom_sf"/>
</dbReference>
<dbReference type="InterPro" id="IPR001060">
    <property type="entry name" value="FCH_dom"/>
</dbReference>
<dbReference type="Pfam" id="PF00611">
    <property type="entry name" value="FCH"/>
    <property type="match status" value="1"/>
</dbReference>
<dbReference type="Proteomes" id="UP000694865">
    <property type="component" value="Unplaced"/>
</dbReference>